<dbReference type="EMBL" id="CP092882">
    <property type="protein sequence ID" value="UYV81587.1"/>
    <property type="molecule type" value="Genomic_DNA"/>
</dbReference>
<keyword evidence="2" id="KW-1185">Reference proteome</keyword>
<accession>A0ABY6LN12</accession>
<evidence type="ECO:0000313" key="1">
    <source>
        <dbReference type="EMBL" id="UYV81587.1"/>
    </source>
</evidence>
<dbReference type="InterPro" id="IPR036397">
    <property type="entry name" value="RNaseH_sf"/>
</dbReference>
<gene>
    <name evidence="1" type="ORF">LAZ67_20001605</name>
</gene>
<proteinExistence type="predicted"/>
<name>A0ABY6LN12_9ARAC</name>
<reference evidence="1 2" key="1">
    <citation type="submission" date="2022-01" db="EMBL/GenBank/DDBJ databases">
        <title>A chromosomal length assembly of Cordylochernes scorpioides.</title>
        <authorList>
            <person name="Zeh D."/>
            <person name="Zeh J."/>
        </authorList>
    </citation>
    <scope>NUCLEOTIDE SEQUENCE [LARGE SCALE GENOMIC DNA]</scope>
    <source>
        <strain evidence="1">IN4F17</strain>
        <tissue evidence="1">Whole Body</tissue>
    </source>
</reference>
<dbReference type="Gene3D" id="3.30.420.10">
    <property type="entry name" value="Ribonuclease H-like superfamily/Ribonuclease H"/>
    <property type="match status" value="1"/>
</dbReference>
<sequence length="209" mass="23860">MLAKVGQQRKIERNLRARRPLRCLPLTPVHRQVRLQCDESRFSLCLDDCRKRVWRRPGQREDPGLTVEHHTGPQQGVMVCGAISFDSRTPLVVIPGILTAQRWNLRRNNLVHLQIPVSMCGETRQRGGRPVNGKVQASPHTVYQALEETRGSKPHSSNRAVLSSTRFWERCDELQYASLEHPTHALLDSGPEIWLANPSFEYLHSGDIH</sequence>
<evidence type="ECO:0000313" key="2">
    <source>
        <dbReference type="Proteomes" id="UP001235939"/>
    </source>
</evidence>
<dbReference type="Proteomes" id="UP001235939">
    <property type="component" value="Chromosome 20"/>
</dbReference>
<organism evidence="1 2">
    <name type="scientific">Cordylochernes scorpioides</name>
    <dbReference type="NCBI Taxonomy" id="51811"/>
    <lineage>
        <taxon>Eukaryota</taxon>
        <taxon>Metazoa</taxon>
        <taxon>Ecdysozoa</taxon>
        <taxon>Arthropoda</taxon>
        <taxon>Chelicerata</taxon>
        <taxon>Arachnida</taxon>
        <taxon>Pseudoscorpiones</taxon>
        <taxon>Cheliferoidea</taxon>
        <taxon>Chernetidae</taxon>
        <taxon>Cordylochernes</taxon>
    </lineage>
</organism>
<protein>
    <submittedName>
        <fullName evidence="1">Uncharacterized protein</fullName>
    </submittedName>
</protein>